<dbReference type="InterPro" id="IPR000182">
    <property type="entry name" value="GNAT_dom"/>
</dbReference>
<name>H1XQ82_CALAY</name>
<dbReference type="PANTHER" id="PTHR41368:SF1">
    <property type="entry name" value="PROTEIN YGHO"/>
    <property type="match status" value="1"/>
</dbReference>
<dbReference type="Proteomes" id="UP000183868">
    <property type="component" value="Chromosome"/>
</dbReference>
<organism evidence="3 4">
    <name type="scientific">Caldithrix abyssi DSM 13497</name>
    <dbReference type="NCBI Taxonomy" id="880073"/>
    <lineage>
        <taxon>Bacteria</taxon>
        <taxon>Pseudomonadati</taxon>
        <taxon>Calditrichota</taxon>
        <taxon>Calditrichia</taxon>
        <taxon>Calditrichales</taxon>
        <taxon>Calditrichaceae</taxon>
        <taxon>Caldithrix</taxon>
    </lineage>
</organism>
<dbReference type="GO" id="GO:0016747">
    <property type="term" value="F:acyltransferase activity, transferring groups other than amino-acyl groups"/>
    <property type="evidence" value="ECO:0007669"/>
    <property type="project" value="InterPro"/>
</dbReference>
<dbReference type="STRING" id="880073.Cabys_2752"/>
<evidence type="ECO:0000313" key="5">
    <source>
        <dbReference type="Proteomes" id="UP000183868"/>
    </source>
</evidence>
<keyword evidence="4" id="KW-1185">Reference proteome</keyword>
<proteinExistence type="predicted"/>
<dbReference type="EMBL" id="CM001402">
    <property type="protein sequence ID" value="EHO43387.1"/>
    <property type="molecule type" value="Genomic_DNA"/>
</dbReference>
<dbReference type="InParanoid" id="H1XQ82"/>
<dbReference type="InterPro" id="IPR016181">
    <property type="entry name" value="Acyl_CoA_acyltransferase"/>
</dbReference>
<dbReference type="FunCoup" id="H1XQ82">
    <property type="interactions" value="75"/>
</dbReference>
<dbReference type="Gene3D" id="3.40.630.30">
    <property type="match status" value="1"/>
</dbReference>
<accession>H1XQ82</accession>
<dbReference type="OrthoDB" id="9806005at2"/>
<dbReference type="AlphaFoldDB" id="H1XQ82"/>
<feature type="domain" description="N-acetyltransferase" evidence="1">
    <location>
        <begin position="201"/>
        <end position="376"/>
    </location>
</feature>
<evidence type="ECO:0000313" key="3">
    <source>
        <dbReference type="EMBL" id="EHO43387.1"/>
    </source>
</evidence>
<dbReference type="RefSeq" id="WP_006931014.1">
    <property type="nucleotide sequence ID" value="NZ_CM001402.1"/>
</dbReference>
<evidence type="ECO:0000313" key="2">
    <source>
        <dbReference type="EMBL" id="APF19500.1"/>
    </source>
</evidence>
<dbReference type="SUPFAM" id="SSF55729">
    <property type="entry name" value="Acyl-CoA N-acyltransferases (Nat)"/>
    <property type="match status" value="1"/>
</dbReference>
<evidence type="ECO:0000313" key="4">
    <source>
        <dbReference type="Proteomes" id="UP000004671"/>
    </source>
</evidence>
<dbReference type="CDD" id="cd04301">
    <property type="entry name" value="NAT_SF"/>
    <property type="match status" value="1"/>
</dbReference>
<dbReference type="EMBL" id="CP018099">
    <property type="protein sequence ID" value="APF19500.1"/>
    <property type="molecule type" value="Genomic_DNA"/>
</dbReference>
<dbReference type="HOGENOM" id="CLU_053649_0_0_0"/>
<dbReference type="KEGG" id="caby:Cabys_2752"/>
<reference evidence="2 5" key="2">
    <citation type="submission" date="2016-11" db="EMBL/GenBank/DDBJ databases">
        <title>Genomic analysis of Caldithrix abyssi and proposal of a novel bacterial phylum Caldithrichaeota.</title>
        <authorList>
            <person name="Kublanov I."/>
            <person name="Sigalova O."/>
            <person name="Gavrilov S."/>
            <person name="Lebedinsky A."/>
            <person name="Ivanova N."/>
            <person name="Daum C."/>
            <person name="Reddy T."/>
            <person name="Klenk H.P."/>
            <person name="Goker M."/>
            <person name="Reva O."/>
            <person name="Miroshnichenko M."/>
            <person name="Kyprides N."/>
            <person name="Woyke T."/>
            <person name="Gelfand M."/>
        </authorList>
    </citation>
    <scope>NUCLEOTIDE SEQUENCE [LARGE SCALE GENOMIC DNA]</scope>
    <source>
        <strain evidence="2 5">LF13</strain>
    </source>
</reference>
<dbReference type="eggNOG" id="COG0456">
    <property type="taxonomic scope" value="Bacteria"/>
</dbReference>
<dbReference type="Proteomes" id="UP000004671">
    <property type="component" value="Chromosome"/>
</dbReference>
<dbReference type="PROSITE" id="PS51186">
    <property type="entry name" value="GNAT"/>
    <property type="match status" value="1"/>
</dbReference>
<dbReference type="PaxDb" id="880073-Calab_3790"/>
<protein>
    <recommendedName>
        <fullName evidence="1">N-acetyltransferase domain-containing protein</fullName>
    </recommendedName>
</protein>
<dbReference type="InterPro" id="IPR039968">
    <property type="entry name" value="BcerS-like"/>
</dbReference>
<dbReference type="Pfam" id="PF00583">
    <property type="entry name" value="Acetyltransf_1"/>
    <property type="match status" value="1"/>
</dbReference>
<sequence length="376" mass="43632">MSVEIIPVRSKKEFKRFLDLEWEINRNTPNWVSPLRMERAKLLDTKKNPFYQHAEIEMFLAKKDGKFVGRIAAITNENHNKFHGDRWGFWGFFECINDQHVANALFKAAAEWLKARQRDNMVGPMNPSTNDECGLLIEGFDTPPFVMMTHNPDYYPQLVTNFGNTKIKDLYAWYLPTETALANITDKLERIANKIQARHSFRFRTAQLKHLDREIKLIKEIYNDAWSKNWGFVPFTDAEIDYLAAQLKQIVDEDLLLLAFKGDEPIAFSLTIPNINEILAKIPDGRLFPTGIFKLLFGLKKIKTARVITLGVRREYQHMGLGSIFYIETIKRAAKKGITAGELSWILEDNAPMNSAIQAFGSELYKRYRIYQYPLK</sequence>
<gene>
    <name evidence="2" type="ORF">Cabys_2752</name>
    <name evidence="3" type="ORF">Calab_3790</name>
</gene>
<reference evidence="3 4" key="1">
    <citation type="submission" date="2011-09" db="EMBL/GenBank/DDBJ databases">
        <title>The permanent draft genome of Caldithrix abyssi DSM 13497.</title>
        <authorList>
            <consortium name="US DOE Joint Genome Institute (JGI-PGF)"/>
            <person name="Lucas S."/>
            <person name="Han J."/>
            <person name="Lapidus A."/>
            <person name="Bruce D."/>
            <person name="Goodwin L."/>
            <person name="Pitluck S."/>
            <person name="Peters L."/>
            <person name="Kyrpides N."/>
            <person name="Mavromatis K."/>
            <person name="Ivanova N."/>
            <person name="Mikhailova N."/>
            <person name="Chertkov O."/>
            <person name="Detter J.C."/>
            <person name="Tapia R."/>
            <person name="Han C."/>
            <person name="Land M."/>
            <person name="Hauser L."/>
            <person name="Markowitz V."/>
            <person name="Cheng J.-F."/>
            <person name="Hugenholtz P."/>
            <person name="Woyke T."/>
            <person name="Wu D."/>
            <person name="Spring S."/>
            <person name="Brambilla E."/>
            <person name="Klenk H.-P."/>
            <person name="Eisen J.A."/>
        </authorList>
    </citation>
    <scope>NUCLEOTIDE SEQUENCE [LARGE SCALE GENOMIC DNA]</scope>
    <source>
        <strain evidence="3 4">DSM 13497</strain>
    </source>
</reference>
<evidence type="ECO:0000259" key="1">
    <source>
        <dbReference type="PROSITE" id="PS51186"/>
    </source>
</evidence>
<dbReference type="PANTHER" id="PTHR41368">
    <property type="entry name" value="PROTEIN YGHO"/>
    <property type="match status" value="1"/>
</dbReference>